<comment type="caution">
    <text evidence="2">The sequence shown here is derived from an EMBL/GenBank/DDBJ whole genome shotgun (WGS) entry which is preliminary data.</text>
</comment>
<dbReference type="RefSeq" id="WP_301127713.1">
    <property type="nucleotide sequence ID" value="NZ_JAUHPV010000004.1"/>
</dbReference>
<proteinExistence type="predicted"/>
<feature type="transmembrane region" description="Helical" evidence="1">
    <location>
        <begin position="29"/>
        <end position="47"/>
    </location>
</feature>
<dbReference type="EMBL" id="JAUHPV010000004">
    <property type="protein sequence ID" value="MDN4472793.1"/>
    <property type="molecule type" value="Genomic_DNA"/>
</dbReference>
<name>A0ABT8G0Y6_9MICO</name>
<evidence type="ECO:0008006" key="4">
    <source>
        <dbReference type="Google" id="ProtNLM"/>
    </source>
</evidence>
<feature type="transmembrane region" description="Helical" evidence="1">
    <location>
        <begin position="92"/>
        <end position="110"/>
    </location>
</feature>
<sequence length="117" mass="12094">MLKRILGLSGLLLIGAAVAAVGTLSHRTYPYAGVAAVIVMAFTAALFARLWHQWAGLSLFAAGWAVVVFLLAQQGPGGSVLIVDDALGQVYLLGSAVAIVLVAMAPAFFLKGREDVA</sequence>
<keyword evidence="1" id="KW-0472">Membrane</keyword>
<keyword evidence="3" id="KW-1185">Reference proteome</keyword>
<reference evidence="2" key="1">
    <citation type="submission" date="2023-06" db="EMBL/GenBank/DDBJ databases">
        <title>SYSU T00b26.</title>
        <authorList>
            <person name="Gao L."/>
            <person name="Fang B.-Z."/>
            <person name="Li W.-J."/>
        </authorList>
    </citation>
    <scope>NUCLEOTIDE SEQUENCE</scope>
    <source>
        <strain evidence="2">SYSU T00b26</strain>
    </source>
</reference>
<organism evidence="2 3">
    <name type="scientific">Demequina zhanjiangensis</name>
    <dbReference type="NCBI Taxonomy" id="3051659"/>
    <lineage>
        <taxon>Bacteria</taxon>
        <taxon>Bacillati</taxon>
        <taxon>Actinomycetota</taxon>
        <taxon>Actinomycetes</taxon>
        <taxon>Micrococcales</taxon>
        <taxon>Demequinaceae</taxon>
        <taxon>Demequina</taxon>
    </lineage>
</organism>
<gene>
    <name evidence="2" type="ORF">QQX04_07285</name>
</gene>
<accession>A0ABT8G0Y6</accession>
<evidence type="ECO:0000313" key="2">
    <source>
        <dbReference type="EMBL" id="MDN4472793.1"/>
    </source>
</evidence>
<keyword evidence="1" id="KW-0812">Transmembrane</keyword>
<protein>
    <recommendedName>
        <fullName evidence="4">SPW repeat-containing protein</fullName>
    </recommendedName>
</protein>
<evidence type="ECO:0000313" key="3">
    <source>
        <dbReference type="Proteomes" id="UP001172738"/>
    </source>
</evidence>
<dbReference type="Proteomes" id="UP001172738">
    <property type="component" value="Unassembled WGS sequence"/>
</dbReference>
<feature type="transmembrane region" description="Helical" evidence="1">
    <location>
        <begin position="54"/>
        <end position="72"/>
    </location>
</feature>
<evidence type="ECO:0000256" key="1">
    <source>
        <dbReference type="SAM" id="Phobius"/>
    </source>
</evidence>
<keyword evidence="1" id="KW-1133">Transmembrane helix</keyword>